<dbReference type="SUPFAM" id="SSF53850">
    <property type="entry name" value="Periplasmic binding protein-like II"/>
    <property type="match status" value="1"/>
</dbReference>
<sequence length="340" mass="36135">MKKGILLLLLAASLLTNGAAAGKDDNGSGKPKKIVIGYQAIPNGQIISKDFGWLEEATGIPVQWVQVNSGSELNTGLAAGSIDIGLSGSSGIAAGIANAVPFDVIWIHDIIGDNEALVVKNDSGITDVKSLAGKRIAVPFGATTHYHLLAALELEGIDPETVEIFDMQPPDALAAWHRGDIDGSFIWEPTLAKMLESDGKVVIYSRKLAAAGYLTGDITVARKGFAEKYPEIVTEYIKGEIRAVDYYNTDSAGAAEAVSRQFDIPAAEAARQMKSLVLLTGRDQLTDSYLGTPGNIGNLASVLKATADFLVTQQTILKSPDLEVFKAAIHPEYIEKALEQ</sequence>
<dbReference type="PANTHER" id="PTHR30024:SF47">
    <property type="entry name" value="TAURINE-BINDING PERIPLASMIC PROTEIN"/>
    <property type="match status" value="1"/>
</dbReference>
<name>A0A841RAS0_9SPIO</name>
<comment type="caution">
    <text evidence="6">The sequence shown here is derived from an EMBL/GenBank/DDBJ whole genome shotgun (WGS) entry which is preliminary data.</text>
</comment>
<dbReference type="GO" id="GO:0042918">
    <property type="term" value="P:alkanesulfonate transmembrane transport"/>
    <property type="evidence" value="ECO:0007669"/>
    <property type="project" value="TreeGrafter"/>
</dbReference>
<dbReference type="GO" id="GO:0022857">
    <property type="term" value="F:transmembrane transporter activity"/>
    <property type="evidence" value="ECO:0007669"/>
    <property type="project" value="InterPro"/>
</dbReference>
<evidence type="ECO:0000313" key="7">
    <source>
        <dbReference type="Proteomes" id="UP000587760"/>
    </source>
</evidence>
<dbReference type="SMART" id="SM00062">
    <property type="entry name" value="PBPb"/>
    <property type="match status" value="1"/>
</dbReference>
<comment type="subcellular location">
    <subcellularLocation>
        <location evidence="1">Periplasm</location>
    </subcellularLocation>
</comment>
<accession>A0A841RAS0</accession>
<feature type="domain" description="Solute-binding protein family 3/N-terminal" evidence="5">
    <location>
        <begin position="33"/>
        <end position="250"/>
    </location>
</feature>
<dbReference type="PANTHER" id="PTHR30024">
    <property type="entry name" value="ALIPHATIC SULFONATES-BINDING PROTEIN-RELATED"/>
    <property type="match status" value="1"/>
</dbReference>
<dbReference type="RefSeq" id="WP_184745305.1">
    <property type="nucleotide sequence ID" value="NZ_JACHGJ010000002.1"/>
</dbReference>
<evidence type="ECO:0000313" key="6">
    <source>
        <dbReference type="EMBL" id="MBB6479778.1"/>
    </source>
</evidence>
<dbReference type="GO" id="GO:0042597">
    <property type="term" value="C:periplasmic space"/>
    <property type="evidence" value="ECO:0007669"/>
    <property type="project" value="UniProtKB-SubCell"/>
</dbReference>
<reference evidence="6 7" key="1">
    <citation type="submission" date="2020-08" db="EMBL/GenBank/DDBJ databases">
        <title>Genomic Encyclopedia of Type Strains, Phase IV (KMG-IV): sequencing the most valuable type-strain genomes for metagenomic binning, comparative biology and taxonomic classification.</title>
        <authorList>
            <person name="Goeker M."/>
        </authorList>
    </citation>
    <scope>NUCLEOTIDE SEQUENCE [LARGE SCALE GENOMIC DNA]</scope>
    <source>
        <strain evidence="6 7">DSM 2461</strain>
    </source>
</reference>
<evidence type="ECO:0000256" key="2">
    <source>
        <dbReference type="ARBA" id="ARBA00010742"/>
    </source>
</evidence>
<feature type="chain" id="PRO_5033060058" evidence="4">
    <location>
        <begin position="22"/>
        <end position="340"/>
    </location>
</feature>
<dbReference type="AlphaFoldDB" id="A0A841RAS0"/>
<comment type="similarity">
    <text evidence="2">Belongs to the bacterial solute-binding protein SsuA/TauA family.</text>
</comment>
<dbReference type="Pfam" id="PF04069">
    <property type="entry name" value="OpuAC"/>
    <property type="match status" value="1"/>
</dbReference>
<evidence type="ECO:0000256" key="3">
    <source>
        <dbReference type="ARBA" id="ARBA00022729"/>
    </source>
</evidence>
<dbReference type="GO" id="GO:0043190">
    <property type="term" value="C:ATP-binding cassette (ABC) transporter complex"/>
    <property type="evidence" value="ECO:0007669"/>
    <property type="project" value="InterPro"/>
</dbReference>
<dbReference type="Proteomes" id="UP000587760">
    <property type="component" value="Unassembled WGS sequence"/>
</dbReference>
<keyword evidence="3 4" id="KW-0732">Signal</keyword>
<evidence type="ECO:0000259" key="5">
    <source>
        <dbReference type="SMART" id="SM00062"/>
    </source>
</evidence>
<dbReference type="InterPro" id="IPR007210">
    <property type="entry name" value="ABC_Gly_betaine_transp_sub-bd"/>
</dbReference>
<organism evidence="6 7">
    <name type="scientific">Spirochaeta isovalerica</name>
    <dbReference type="NCBI Taxonomy" id="150"/>
    <lineage>
        <taxon>Bacteria</taxon>
        <taxon>Pseudomonadati</taxon>
        <taxon>Spirochaetota</taxon>
        <taxon>Spirochaetia</taxon>
        <taxon>Spirochaetales</taxon>
        <taxon>Spirochaetaceae</taxon>
        <taxon>Spirochaeta</taxon>
    </lineage>
</organism>
<protein>
    <submittedName>
        <fullName evidence="6">Taurine transport system substrate-binding protein</fullName>
    </submittedName>
</protein>
<evidence type="ECO:0000256" key="1">
    <source>
        <dbReference type="ARBA" id="ARBA00004418"/>
    </source>
</evidence>
<feature type="signal peptide" evidence="4">
    <location>
        <begin position="1"/>
        <end position="21"/>
    </location>
</feature>
<dbReference type="InterPro" id="IPR010068">
    <property type="entry name" value="Peri-bd_TauA"/>
</dbReference>
<dbReference type="CDD" id="cd13560">
    <property type="entry name" value="PBP2_taurine"/>
    <property type="match status" value="1"/>
</dbReference>
<dbReference type="InterPro" id="IPR001638">
    <property type="entry name" value="Solute-binding_3/MltF_N"/>
</dbReference>
<evidence type="ECO:0000256" key="4">
    <source>
        <dbReference type="SAM" id="SignalP"/>
    </source>
</evidence>
<dbReference type="Gene3D" id="3.40.190.10">
    <property type="entry name" value="Periplasmic binding protein-like II"/>
    <property type="match status" value="2"/>
</dbReference>
<proteinExistence type="inferred from homology"/>
<dbReference type="EMBL" id="JACHGJ010000002">
    <property type="protein sequence ID" value="MBB6479778.1"/>
    <property type="molecule type" value="Genomic_DNA"/>
</dbReference>
<keyword evidence="7" id="KW-1185">Reference proteome</keyword>
<gene>
    <name evidence="6" type="ORF">HNR50_001436</name>
</gene>